<dbReference type="InterPro" id="IPR000415">
    <property type="entry name" value="Nitroreductase-like"/>
</dbReference>
<dbReference type="Gene3D" id="3.40.109.10">
    <property type="entry name" value="NADH Oxidase"/>
    <property type="match status" value="1"/>
</dbReference>
<accession>A0A930DPZ1</accession>
<dbReference type="Pfam" id="PF14512">
    <property type="entry name" value="TM1586_NiRdase"/>
    <property type="match status" value="1"/>
</dbReference>
<protein>
    <submittedName>
        <fullName evidence="2">Nitroreductase</fullName>
    </submittedName>
</protein>
<dbReference type="EMBL" id="JABZRD010000383">
    <property type="protein sequence ID" value="MBF1284142.1"/>
    <property type="molecule type" value="Genomic_DNA"/>
</dbReference>
<evidence type="ECO:0000259" key="1">
    <source>
        <dbReference type="Pfam" id="PF14512"/>
    </source>
</evidence>
<dbReference type="GO" id="GO:0016491">
    <property type="term" value="F:oxidoreductase activity"/>
    <property type="evidence" value="ECO:0007669"/>
    <property type="project" value="InterPro"/>
</dbReference>
<evidence type="ECO:0000313" key="2">
    <source>
        <dbReference type="EMBL" id="MBF1284142.1"/>
    </source>
</evidence>
<dbReference type="RefSeq" id="WP_273156354.1">
    <property type="nucleotide sequence ID" value="NZ_CAUTDC010000010.1"/>
</dbReference>
<organism evidence="2 3">
    <name type="scientific">Oribacterium parvum</name>
    <dbReference type="NCBI Taxonomy" id="1501329"/>
    <lineage>
        <taxon>Bacteria</taxon>
        <taxon>Bacillati</taxon>
        <taxon>Bacillota</taxon>
        <taxon>Clostridia</taxon>
        <taxon>Lachnospirales</taxon>
        <taxon>Lachnospiraceae</taxon>
        <taxon>Oribacterium</taxon>
    </lineage>
</organism>
<dbReference type="Proteomes" id="UP000709351">
    <property type="component" value="Unassembled WGS sequence"/>
</dbReference>
<dbReference type="SUPFAM" id="SSF55469">
    <property type="entry name" value="FMN-dependent nitroreductase-like"/>
    <property type="match status" value="1"/>
</dbReference>
<comment type="caution">
    <text evidence="2">The sequence shown here is derived from an EMBL/GenBank/DDBJ whole genome shotgun (WGS) entry which is preliminary data.</text>
</comment>
<gene>
    <name evidence="2" type="ORF">HXM93_06405</name>
</gene>
<evidence type="ECO:0000313" key="3">
    <source>
        <dbReference type="Proteomes" id="UP000709351"/>
    </source>
</evidence>
<dbReference type="AlphaFoldDB" id="A0A930DPZ1"/>
<name>A0A930DPZ1_9FIRM</name>
<dbReference type="InterPro" id="IPR029478">
    <property type="entry name" value="TM1586_NiRdase"/>
</dbReference>
<reference evidence="2" key="1">
    <citation type="submission" date="2020-04" db="EMBL/GenBank/DDBJ databases">
        <title>Deep metagenomics examines the oral microbiome during advanced dental caries in children, revealing novel taxa and co-occurrences with host molecules.</title>
        <authorList>
            <person name="Baker J.L."/>
            <person name="Morton J.T."/>
            <person name="Dinis M."/>
            <person name="Alvarez R."/>
            <person name="Tran N.C."/>
            <person name="Knight R."/>
            <person name="Edlund A."/>
        </authorList>
    </citation>
    <scope>NUCLEOTIDE SEQUENCE</scope>
    <source>
        <strain evidence="2">JCVI_24_bin.2</strain>
    </source>
</reference>
<sequence>MTIREAMEKRHMVRKYKDTVLPEDIVKKLNERIEALNKEHHLNLVLRVEDGTAFAELIDKLITKNAKNFIILAADPAEGVEEKIGYSSADIMLYAQELGLNTWWVGASFNKDAVKKECPNHTVYGVISIGYGEEQGTVHHSKDDFEVCSYEGEAPQWFKDGVEYALMAPTAFNRQSFYIKGKGNTVHFEYKAGEFQGIDTGLVKYHFEAAAGKENFEWA</sequence>
<feature type="domain" description="Putative nitroreductase TM1586" evidence="1">
    <location>
        <begin position="3"/>
        <end position="211"/>
    </location>
</feature>
<proteinExistence type="predicted"/>